<proteinExistence type="predicted"/>
<dbReference type="Proteomes" id="UP001231649">
    <property type="component" value="Chromosome 22"/>
</dbReference>
<gene>
    <name evidence="1" type="ORF">PYW08_008819</name>
</gene>
<keyword evidence="2" id="KW-1185">Reference proteome</keyword>
<name>A0ACC2QAJ1_9NEOP</name>
<evidence type="ECO:0000313" key="1">
    <source>
        <dbReference type="EMBL" id="KAJ8711865.1"/>
    </source>
</evidence>
<comment type="caution">
    <text evidence="1">The sequence shown here is derived from an EMBL/GenBank/DDBJ whole genome shotgun (WGS) entry which is preliminary data.</text>
</comment>
<protein>
    <submittedName>
        <fullName evidence="1">Uncharacterized protein</fullName>
    </submittedName>
</protein>
<accession>A0ACC2QAJ1</accession>
<dbReference type="EMBL" id="CM056798">
    <property type="protein sequence ID" value="KAJ8711865.1"/>
    <property type="molecule type" value="Genomic_DNA"/>
</dbReference>
<organism evidence="1 2">
    <name type="scientific">Mythimna loreyi</name>
    <dbReference type="NCBI Taxonomy" id="667449"/>
    <lineage>
        <taxon>Eukaryota</taxon>
        <taxon>Metazoa</taxon>
        <taxon>Ecdysozoa</taxon>
        <taxon>Arthropoda</taxon>
        <taxon>Hexapoda</taxon>
        <taxon>Insecta</taxon>
        <taxon>Pterygota</taxon>
        <taxon>Neoptera</taxon>
        <taxon>Endopterygota</taxon>
        <taxon>Lepidoptera</taxon>
        <taxon>Glossata</taxon>
        <taxon>Ditrysia</taxon>
        <taxon>Noctuoidea</taxon>
        <taxon>Noctuidae</taxon>
        <taxon>Noctuinae</taxon>
        <taxon>Hadenini</taxon>
        <taxon>Mythimna</taxon>
    </lineage>
</organism>
<evidence type="ECO:0000313" key="2">
    <source>
        <dbReference type="Proteomes" id="UP001231649"/>
    </source>
</evidence>
<sequence>MGLTLYKKDTSAPCRSVYMVLEILNIPDVEYVNMNLVRRDHYTEEYLKMNPQHTIPTLKDGDFVIWDSHVITTYLINQYGKDDALYPKDIKKRALVDLRLHFDNAVLFAALKAAMVPILYQGEKTFRKENLDNIKTGYEFLEKFLTGPWLTGDSLTLADICCVANISSLNEIIPIDNAFDVSAAAARTKSSPSSKALVEGVDRRDPGRDFRSKEWKRNVEKKASRRSIRSKTLYAKFLIQV</sequence>
<reference evidence="1" key="1">
    <citation type="submission" date="2023-03" db="EMBL/GenBank/DDBJ databases">
        <title>Chromosome-level genomes of two armyworms, Mythimna separata and Mythimna loreyi, provide insights into the biosynthesis and reception of sex pheromones.</title>
        <authorList>
            <person name="Zhao H."/>
        </authorList>
    </citation>
    <scope>NUCLEOTIDE SEQUENCE</scope>
    <source>
        <strain evidence="1">BeijingLab</strain>
    </source>
</reference>